<gene>
    <name evidence="7" type="ORF">SM757_31545</name>
</gene>
<comment type="caution">
    <text evidence="7">The sequence shown here is derived from an EMBL/GenBank/DDBJ whole genome shotgun (WGS) entry which is preliminary data.</text>
</comment>
<dbReference type="EMBL" id="JAXOJX010000097">
    <property type="protein sequence ID" value="MDZ5461116.1"/>
    <property type="molecule type" value="Genomic_DNA"/>
</dbReference>
<comment type="cofactor">
    <cofactor evidence="6">
        <name>[2Fe-2S] cluster</name>
        <dbReference type="ChEBI" id="CHEBI:190135"/>
    </cofactor>
</comment>
<accession>A0ABU5IQF3</accession>
<name>A0ABU5IQF3_9BURK</name>
<dbReference type="PANTHER" id="PTHR10371:SF3">
    <property type="entry name" value="NADH DEHYDROGENASE [UBIQUINONE] FLAVOPROTEIN 2, MITOCHONDRIAL"/>
    <property type="match status" value="1"/>
</dbReference>
<dbReference type="Pfam" id="PF01257">
    <property type="entry name" value="2Fe-2S_thioredx"/>
    <property type="match status" value="1"/>
</dbReference>
<dbReference type="NCBIfam" id="NF004638">
    <property type="entry name" value="PRK05988.1"/>
    <property type="match status" value="1"/>
</dbReference>
<dbReference type="InterPro" id="IPR036249">
    <property type="entry name" value="Thioredoxin-like_sf"/>
</dbReference>
<dbReference type="Gene3D" id="1.10.10.1590">
    <property type="entry name" value="NADH-quinone oxidoreductase subunit E"/>
    <property type="match status" value="1"/>
</dbReference>
<evidence type="ECO:0000313" key="8">
    <source>
        <dbReference type="Proteomes" id="UP001293718"/>
    </source>
</evidence>
<evidence type="ECO:0000256" key="6">
    <source>
        <dbReference type="ARBA" id="ARBA00034078"/>
    </source>
</evidence>
<dbReference type="PIRSF" id="PIRSF000216">
    <property type="entry name" value="NADH_DH_24kDa"/>
    <property type="match status" value="1"/>
</dbReference>
<dbReference type="RefSeq" id="WP_066335560.1">
    <property type="nucleotide sequence ID" value="NZ_JAXOJX010000097.1"/>
</dbReference>
<evidence type="ECO:0000256" key="3">
    <source>
        <dbReference type="ARBA" id="ARBA00022723"/>
    </source>
</evidence>
<protein>
    <submittedName>
        <fullName evidence="7">Formate dehydrogenase subunit gamma</fullName>
    </submittedName>
</protein>
<evidence type="ECO:0000313" key="7">
    <source>
        <dbReference type="EMBL" id="MDZ5461116.1"/>
    </source>
</evidence>
<keyword evidence="5" id="KW-0411">Iron-sulfur</keyword>
<evidence type="ECO:0000256" key="5">
    <source>
        <dbReference type="ARBA" id="ARBA00023014"/>
    </source>
</evidence>
<dbReference type="InterPro" id="IPR002023">
    <property type="entry name" value="NuoE-like"/>
</dbReference>
<keyword evidence="2" id="KW-0001">2Fe-2S</keyword>
<dbReference type="InterPro" id="IPR041921">
    <property type="entry name" value="NuoE_N"/>
</dbReference>
<dbReference type="CDD" id="cd03081">
    <property type="entry name" value="TRX_Fd_NuoE_FDH_gamma"/>
    <property type="match status" value="1"/>
</dbReference>
<evidence type="ECO:0000256" key="2">
    <source>
        <dbReference type="ARBA" id="ARBA00022714"/>
    </source>
</evidence>
<keyword evidence="4" id="KW-0408">Iron</keyword>
<proteinExistence type="inferred from homology"/>
<dbReference type="SUPFAM" id="SSF52833">
    <property type="entry name" value="Thioredoxin-like"/>
    <property type="match status" value="1"/>
</dbReference>
<reference evidence="7 8" key="1">
    <citation type="submission" date="2023-11" db="EMBL/GenBank/DDBJ databases">
        <title>Draft genome of Azohydromonas lata strain H1 (DSM1123), a polyhydroxyalkanoate producer.</title>
        <authorList>
            <person name="Traversa D."/>
            <person name="D'Addabbo P."/>
            <person name="Pazzani C."/>
            <person name="Manzari C."/>
            <person name="Chiara M."/>
            <person name="Scrascia M."/>
        </authorList>
    </citation>
    <scope>NUCLEOTIDE SEQUENCE [LARGE SCALE GENOMIC DNA]</scope>
    <source>
        <strain evidence="7 8">H1</strain>
    </source>
</reference>
<dbReference type="PANTHER" id="PTHR10371">
    <property type="entry name" value="NADH DEHYDROGENASE UBIQUINONE FLAVOPROTEIN 2, MITOCHONDRIAL"/>
    <property type="match status" value="1"/>
</dbReference>
<dbReference type="Gene3D" id="3.40.30.10">
    <property type="entry name" value="Glutaredoxin"/>
    <property type="match status" value="1"/>
</dbReference>
<keyword evidence="3" id="KW-0479">Metal-binding</keyword>
<organism evidence="7 8">
    <name type="scientific">Azohydromonas lata</name>
    <dbReference type="NCBI Taxonomy" id="45677"/>
    <lineage>
        <taxon>Bacteria</taxon>
        <taxon>Pseudomonadati</taxon>
        <taxon>Pseudomonadota</taxon>
        <taxon>Betaproteobacteria</taxon>
        <taxon>Burkholderiales</taxon>
        <taxon>Sphaerotilaceae</taxon>
        <taxon>Azohydromonas</taxon>
    </lineage>
</organism>
<sequence length="162" mass="17449">MTTPTSQDSADRSRIDALINHHRQQPGALLPLLHAVQDALGFIPQEAVPRIAAALNLSRAEVHGVITYYHHFRSKPAGRHVVQICRAEACQACGADALLAQAEQLLGCKAHETRADGAVTLEPVYCLGLCASSPAMQLNERPYARVTPQQLQRLAQSLGVSA</sequence>
<evidence type="ECO:0000256" key="4">
    <source>
        <dbReference type="ARBA" id="ARBA00023004"/>
    </source>
</evidence>
<evidence type="ECO:0000256" key="1">
    <source>
        <dbReference type="ARBA" id="ARBA00010643"/>
    </source>
</evidence>
<dbReference type="Proteomes" id="UP001293718">
    <property type="component" value="Unassembled WGS sequence"/>
</dbReference>
<comment type="similarity">
    <text evidence="1">Belongs to the complex I 24 kDa subunit family.</text>
</comment>
<keyword evidence="8" id="KW-1185">Reference proteome</keyword>